<feature type="region of interest" description="Disordered" evidence="1">
    <location>
        <begin position="1"/>
        <end position="21"/>
    </location>
</feature>
<dbReference type="RefSeq" id="WP_112672301.1">
    <property type="nucleotide sequence ID" value="NZ_PXXW01000055.1"/>
</dbReference>
<name>A0ABX9CAA1_9ACTN</name>
<dbReference type="Proteomes" id="UP000249334">
    <property type="component" value="Unassembled WGS sequence"/>
</dbReference>
<comment type="caution">
    <text evidence="2">The sequence shown here is derived from an EMBL/GenBank/DDBJ whole genome shotgun (WGS) entry which is preliminary data.</text>
</comment>
<dbReference type="EMBL" id="PXXW01000055">
    <property type="protein sequence ID" value="RAN92621.1"/>
    <property type="molecule type" value="Genomic_DNA"/>
</dbReference>
<evidence type="ECO:0000313" key="2">
    <source>
        <dbReference type="EMBL" id="RAN92621.1"/>
    </source>
</evidence>
<organism evidence="2 3">
    <name type="scientific">Micromonospora saelicesensis</name>
    <dbReference type="NCBI Taxonomy" id="285676"/>
    <lineage>
        <taxon>Bacteria</taxon>
        <taxon>Bacillati</taxon>
        <taxon>Actinomycetota</taxon>
        <taxon>Actinomycetes</taxon>
        <taxon>Micromonosporales</taxon>
        <taxon>Micromonosporaceae</taxon>
        <taxon>Micromonospora</taxon>
    </lineage>
</organism>
<sequence length="88" mass="9446">MSSTITSAKTEHPADGSDRWSVTGEAGKVVYDVLGNHLALIPTLGEIDSVMGQTLARVGEYARLDDDDAVFLLLENLYYSELAAGSTR</sequence>
<evidence type="ECO:0000313" key="3">
    <source>
        <dbReference type="Proteomes" id="UP000249334"/>
    </source>
</evidence>
<keyword evidence="3" id="KW-1185">Reference proteome</keyword>
<feature type="compositionally biased region" description="Basic and acidic residues" evidence="1">
    <location>
        <begin position="9"/>
        <end position="18"/>
    </location>
</feature>
<accession>A0ABX9CAA1</accession>
<gene>
    <name evidence="2" type="ORF">GAR05_06113</name>
</gene>
<reference evidence="2 3" key="1">
    <citation type="submission" date="2018-03" db="EMBL/GenBank/DDBJ databases">
        <title>Genomic framework for the identification of Micromonospora saelicesensis and Micromonospora noduli.</title>
        <authorList>
            <person name="Riesco R."/>
            <person name="Trujillo M.E."/>
        </authorList>
    </citation>
    <scope>NUCLEOTIDE SEQUENCE [LARGE SCALE GENOMIC DNA]</scope>
    <source>
        <strain evidence="2 3">GAR05</strain>
    </source>
</reference>
<evidence type="ECO:0000256" key="1">
    <source>
        <dbReference type="SAM" id="MobiDB-lite"/>
    </source>
</evidence>
<protein>
    <submittedName>
        <fullName evidence="2">Uncharacterized protein</fullName>
    </submittedName>
</protein>
<proteinExistence type="predicted"/>